<evidence type="ECO:0000313" key="2">
    <source>
        <dbReference type="EMBL" id="ODN90714.1"/>
    </source>
</evidence>
<reference evidence="2 3" key="1">
    <citation type="submission" date="2016-06" db="EMBL/GenBank/DDBJ databases">
        <title>Evolution of pathogenesis and genome organization in the Tremellales.</title>
        <authorList>
            <person name="Cuomo C."/>
            <person name="Litvintseva A."/>
            <person name="Heitman J."/>
            <person name="Chen Y."/>
            <person name="Sun S."/>
            <person name="Springer D."/>
            <person name="Dromer F."/>
            <person name="Young S."/>
            <person name="Zeng Q."/>
            <person name="Chapman S."/>
            <person name="Gujja S."/>
            <person name="Saif S."/>
            <person name="Birren B."/>
        </authorList>
    </citation>
    <scope>NUCLEOTIDE SEQUENCE [LARGE SCALE GENOMIC DNA]</scope>
    <source>
        <strain evidence="2 3">CBS 7118</strain>
    </source>
</reference>
<dbReference type="Gene3D" id="3.40.50.1000">
    <property type="entry name" value="HAD superfamily/HAD-like"/>
    <property type="match status" value="1"/>
</dbReference>
<comment type="caution">
    <text evidence="2">The sequence shown here is derived from an EMBL/GenBank/DDBJ whole genome shotgun (WGS) entry which is preliminary data.</text>
</comment>
<evidence type="ECO:0000313" key="3">
    <source>
        <dbReference type="Proteomes" id="UP000094819"/>
    </source>
</evidence>
<proteinExistence type="predicted"/>
<accession>A0A1E3IQ37</accession>
<keyword evidence="1" id="KW-0378">Hydrolase</keyword>
<dbReference type="SUPFAM" id="SSF56784">
    <property type="entry name" value="HAD-like"/>
    <property type="match status" value="1"/>
</dbReference>
<name>A0A1E3IQ37_9TREE</name>
<organism evidence="2 3">
    <name type="scientific">Cryptococcus wingfieldii CBS 7118</name>
    <dbReference type="NCBI Taxonomy" id="1295528"/>
    <lineage>
        <taxon>Eukaryota</taxon>
        <taxon>Fungi</taxon>
        <taxon>Dikarya</taxon>
        <taxon>Basidiomycota</taxon>
        <taxon>Agaricomycotina</taxon>
        <taxon>Tremellomycetes</taxon>
        <taxon>Tremellales</taxon>
        <taxon>Cryptococcaceae</taxon>
        <taxon>Cryptococcus</taxon>
    </lineage>
</organism>
<dbReference type="AlphaFoldDB" id="A0A1E3IQ37"/>
<dbReference type="NCBIfam" id="TIGR01488">
    <property type="entry name" value="HAD-SF-IB"/>
    <property type="match status" value="1"/>
</dbReference>
<dbReference type="InterPro" id="IPR050849">
    <property type="entry name" value="HAD-like_hydrolase_phosphatase"/>
</dbReference>
<protein>
    <recommendedName>
        <fullName evidence="4">2,3-diketo-5-methylthio-1-phosphopentane phosphatase</fullName>
    </recommendedName>
</protein>
<keyword evidence="3" id="KW-1185">Reference proteome</keyword>
<gene>
    <name evidence="2" type="ORF">L198_06030</name>
</gene>
<dbReference type="OrthoDB" id="10014216at2759"/>
<dbReference type="NCBIfam" id="TIGR01489">
    <property type="entry name" value="DKMTPPase-SF"/>
    <property type="match status" value="1"/>
</dbReference>
<dbReference type="PANTHER" id="PTHR28181">
    <property type="entry name" value="UPF0655 PROTEIN YCR015C"/>
    <property type="match status" value="1"/>
</dbReference>
<dbReference type="Pfam" id="PF12710">
    <property type="entry name" value="HAD"/>
    <property type="match status" value="1"/>
</dbReference>
<dbReference type="GO" id="GO:0016791">
    <property type="term" value="F:phosphatase activity"/>
    <property type="evidence" value="ECO:0007669"/>
    <property type="project" value="InterPro"/>
</dbReference>
<evidence type="ECO:0008006" key="4">
    <source>
        <dbReference type="Google" id="ProtNLM"/>
    </source>
</evidence>
<dbReference type="InterPro" id="IPR023214">
    <property type="entry name" value="HAD_sf"/>
</dbReference>
<dbReference type="InterPro" id="IPR006384">
    <property type="entry name" value="HAD_hydro_PyrdxlP_Pase-like"/>
</dbReference>
<dbReference type="Proteomes" id="UP000094819">
    <property type="component" value="Unassembled WGS sequence"/>
</dbReference>
<dbReference type="InterPro" id="IPR036412">
    <property type="entry name" value="HAD-like_sf"/>
</dbReference>
<dbReference type="EMBL" id="AWGH01000020">
    <property type="protein sequence ID" value="ODN90714.1"/>
    <property type="molecule type" value="Genomic_DNA"/>
</dbReference>
<dbReference type="GeneID" id="30195242"/>
<sequence>MSTEEIPKSVLPYPPIHKDAQFVVLSDWDGTITDRDSNDLLVDNLGFGFDKRRALNIECLEDRICFRDTFKEMLESIDKPFEECKEYLKQHIKLDPGFEKFYKYCRANGIPVVIVSSGIEANIRAVLSTLLPGPEAEEIEIIANDVKFTDSEGKGDKWDIVFRHPTSGFGHDKSRAILPYRDLPHRPTLFFCGDGVSDLSAAKHADLLFAKTMPSGHSDLQTFCQKQKINHLPFVDFNKVLEKLQEVVAGKTVDDILSEEGKKY</sequence>
<dbReference type="PANTHER" id="PTHR28181:SF2">
    <property type="entry name" value="PHOSPHORIC MONOESTER HYDROLASE"/>
    <property type="match status" value="1"/>
</dbReference>
<dbReference type="Gene3D" id="3.90.1470.20">
    <property type="match status" value="1"/>
</dbReference>
<evidence type="ECO:0000256" key="1">
    <source>
        <dbReference type="ARBA" id="ARBA00022801"/>
    </source>
</evidence>
<dbReference type="RefSeq" id="XP_019029816.1">
    <property type="nucleotide sequence ID" value="XM_019178097.1"/>
</dbReference>